<sequence length="1564" mass="180390">MMSIEQFISSLSAKNIRIWIDGEKLRCDAPKAELTPQLRSELVERKGEIIHFLKGLHQGEERVVTKVNRSQDLELSFAQERLWFLDQLVPGNVAYNNSVAWCLNGEIDSIALKKSLQSLVDRHETLRTTFELKENRPIQKIHTNVTLSFKEVDLSKENRMRQEELVNSMVINEARTPMNLKNGPLFRGMLIKLQPYEHILMLNPHHIISDGWSWSVLFKELEEMYLSEVEGKTAALEPLEIQYADFAMWQKEYLKGDVLEQHLSYWKDKLFGAPALLGLPCDFPRPKLQTYNGKRKYIQIPKAYTQQLKEISIEKNVSLYMILLTFANLLFYAYTGSEDLCIGTPVASRNQKECESIFGFFVNTLVLRNQIHQDMTFDELLIEVRETCLEAFEHQEIPFEKLVEELNVDRNTSYSPVVQTMFVLQDVKEADFKIKGIEVEPYVFDRKTSRFELEIYLWESGEQLEGYFEYNTDLFKETTIERMMANFLYIIDMIPNHRNEPIGQLMFISEREYKDVVYDFNETACSYDENETMHGLFSRQAVRCPEQIAIISDQEQMTYEALEQRSNQLAQLLIKNGVKPGCLVAVNMERSMELIVSVLAILKCGAAYVPFEPYLPDERLNKILSGLSVQHIITDKNNVYRLQRLGLEKSTYFIVVDDEFELDGKMIGKNQIDAEPISHVGVQVDSMSNAYIIFTSGSTGTPKGVVVKHRPVINLIEWVNKSFQIGTNDKALFVTSIGFDLSVYDIFGILAAGGTIRLAKSDDLREPKRLLEILVNERITLWNSAPQALQQLVPFFEQIICKGNILKHVFLSGDWIPLTLPAEIKTYFKEAQVISLGGATEATVWSNYYPISRIEKEWVSIPYGKPIQNAKYYVLDKNLRPCPIGVKGDLYIGGSCLASEYINDEALTQSKFIPNPFVPGEYMYRTGDLSRWFVDGNLEFLGRSDFQVKIRGYRIELGEIESCLLQQDGIKETIVIDIEQNGTKCLCAYYTANETIETGKLKLLLSKQLPDYMIPAYFMKLEKIPMTSNGKVDRKKLPKPKAETDISVCYETPTNEVEKQIFEIWKAVLECSNFGINDNFFMIGGHSLRATVVIGRIHQLLNVDIPLREFFDTPTIKGLANYTIDKRKNGENVYEVIPQLSEAPYYEVGPAQSYLLNYHSEERVTVFNEARVMEVEGKLNYIQVEKAFKQLIERQESLRSRFIKIDGRYVQEVVDAEELDFKVRIVEETDPVKVRYLIDHFVRPFKLNQAPLFEVKIIRISDDKNILMFNVDHTIFDAVSLFVFVKEFCKLYEGEYLQPLKIQYKDFAAWKIKRVKGPIIQKQEAYWSEIYATPSPDLDIPADGERTQGMLYTGDDIFFKLDDRLCSKLKEIAVQKGVSLYMIIMSNIKLLLYKYTGKTDISVGSAVAGRVNVELDNIIGAFINMVGIRTYFKEDMSFVDLLEDVKEKTLGAFENSEYPIFSLIKKLGGKKPYTVLLLWENAETVNFSIEGLKFKELPLDYEATTYEMMFSIKEIDDSLDIRLSYAKNLFDRKRIEDIRDYFINCIKDTSENLDMLLGNFQLRK</sequence>
<dbReference type="InterPro" id="IPR045851">
    <property type="entry name" value="AMP-bd_C_sf"/>
</dbReference>
<dbReference type="FunFam" id="3.40.50.980:FF:000001">
    <property type="entry name" value="Non-ribosomal peptide synthetase"/>
    <property type="match status" value="1"/>
</dbReference>
<dbReference type="InterPro" id="IPR000873">
    <property type="entry name" value="AMP-dep_synth/lig_dom"/>
</dbReference>
<dbReference type="Gene3D" id="2.30.38.10">
    <property type="entry name" value="Luciferase, Domain 3"/>
    <property type="match status" value="1"/>
</dbReference>
<comment type="cofactor">
    <cofactor evidence="1">
        <name>pantetheine 4'-phosphate</name>
        <dbReference type="ChEBI" id="CHEBI:47942"/>
    </cofactor>
</comment>
<dbReference type="FunFam" id="3.40.50.12780:FF:000012">
    <property type="entry name" value="Non-ribosomal peptide synthetase"/>
    <property type="match status" value="1"/>
</dbReference>
<evidence type="ECO:0000313" key="6">
    <source>
        <dbReference type="EMBL" id="ADL52330.1"/>
    </source>
</evidence>
<dbReference type="CDD" id="cd05930">
    <property type="entry name" value="A_NRPS"/>
    <property type="match status" value="1"/>
</dbReference>
<dbReference type="Pfam" id="PF13193">
    <property type="entry name" value="AMP-binding_C"/>
    <property type="match status" value="1"/>
</dbReference>
<dbReference type="SUPFAM" id="SSF47336">
    <property type="entry name" value="ACP-like"/>
    <property type="match status" value="1"/>
</dbReference>
<dbReference type="FunFam" id="1.10.1200.10:FF:000005">
    <property type="entry name" value="Nonribosomal peptide synthetase 1"/>
    <property type="match status" value="1"/>
</dbReference>
<dbReference type="Proteomes" id="UP000002730">
    <property type="component" value="Chromosome"/>
</dbReference>
<dbReference type="Pfam" id="PF00550">
    <property type="entry name" value="PP-binding"/>
    <property type="match status" value="1"/>
</dbReference>
<dbReference type="GO" id="GO:0043041">
    <property type="term" value="P:amino acid activation for nonribosomal peptide biosynthetic process"/>
    <property type="evidence" value="ECO:0007669"/>
    <property type="project" value="TreeGrafter"/>
</dbReference>
<dbReference type="PROSITE" id="PS50075">
    <property type="entry name" value="CARRIER"/>
    <property type="match status" value="1"/>
</dbReference>
<keyword evidence="4" id="KW-0597">Phosphoprotein</keyword>
<dbReference type="InterPro" id="IPR023213">
    <property type="entry name" value="CAT-like_dom_sf"/>
</dbReference>
<evidence type="ECO:0000259" key="5">
    <source>
        <dbReference type="PROSITE" id="PS50075"/>
    </source>
</evidence>
<dbReference type="PROSITE" id="PS00455">
    <property type="entry name" value="AMP_BINDING"/>
    <property type="match status" value="1"/>
</dbReference>
<dbReference type="Pfam" id="PF00501">
    <property type="entry name" value="AMP-binding"/>
    <property type="match status" value="1"/>
</dbReference>
<evidence type="ECO:0000313" key="7">
    <source>
        <dbReference type="Proteomes" id="UP000002730"/>
    </source>
</evidence>
<dbReference type="Gene3D" id="1.10.10.1830">
    <property type="entry name" value="Non-ribosomal peptide synthase, adenylation domain"/>
    <property type="match status" value="1"/>
</dbReference>
<name>D9SRA1_CLOC7</name>
<dbReference type="SUPFAM" id="SSF56801">
    <property type="entry name" value="Acetyl-CoA synthetase-like"/>
    <property type="match status" value="1"/>
</dbReference>
<gene>
    <name evidence="6" type="ordered locus">Clocel_2626</name>
</gene>
<dbReference type="RefSeq" id="WP_010075603.1">
    <property type="nucleotide sequence ID" value="NC_014393.1"/>
</dbReference>
<organism evidence="6 7">
    <name type="scientific">Clostridium cellulovorans (strain ATCC 35296 / DSM 3052 / OCM 3 / 743B)</name>
    <dbReference type="NCBI Taxonomy" id="573061"/>
    <lineage>
        <taxon>Bacteria</taxon>
        <taxon>Bacillati</taxon>
        <taxon>Bacillota</taxon>
        <taxon>Clostridia</taxon>
        <taxon>Eubacteriales</taxon>
        <taxon>Clostridiaceae</taxon>
        <taxon>Clostridium</taxon>
    </lineage>
</organism>
<evidence type="ECO:0000256" key="2">
    <source>
        <dbReference type="ARBA" id="ARBA00006432"/>
    </source>
</evidence>
<dbReference type="KEGG" id="ccb:Clocel_2626"/>
<dbReference type="GO" id="GO:0003824">
    <property type="term" value="F:catalytic activity"/>
    <property type="evidence" value="ECO:0007669"/>
    <property type="project" value="InterPro"/>
</dbReference>
<dbReference type="FunFam" id="3.30.300.30:FF:000010">
    <property type="entry name" value="Enterobactin synthetase component F"/>
    <property type="match status" value="1"/>
</dbReference>
<dbReference type="CDD" id="cd19531">
    <property type="entry name" value="LCL_NRPS-like"/>
    <property type="match status" value="2"/>
</dbReference>
<proteinExistence type="inferred from homology"/>
<protein>
    <submittedName>
        <fullName evidence="6">Amino acid adenylation domain protein</fullName>
    </submittedName>
</protein>
<dbReference type="PANTHER" id="PTHR45527">
    <property type="entry name" value="NONRIBOSOMAL PEPTIDE SYNTHETASE"/>
    <property type="match status" value="1"/>
</dbReference>
<dbReference type="InterPro" id="IPR025110">
    <property type="entry name" value="AMP-bd_C"/>
</dbReference>
<dbReference type="HOGENOM" id="CLU_000022_52_0_9"/>
<dbReference type="InterPro" id="IPR044894">
    <property type="entry name" value="TubC_N_sf"/>
</dbReference>
<keyword evidence="3" id="KW-0596">Phosphopantetheine</keyword>
<dbReference type="GO" id="GO:0044550">
    <property type="term" value="P:secondary metabolite biosynthetic process"/>
    <property type="evidence" value="ECO:0007669"/>
    <property type="project" value="UniProtKB-ARBA"/>
</dbReference>
<dbReference type="NCBIfam" id="TIGR01733">
    <property type="entry name" value="AA-adenyl-dom"/>
    <property type="match status" value="1"/>
</dbReference>
<dbReference type="Gene3D" id="3.30.300.30">
    <property type="match status" value="1"/>
</dbReference>
<accession>D9SRA1</accession>
<evidence type="ECO:0000256" key="4">
    <source>
        <dbReference type="ARBA" id="ARBA00022553"/>
    </source>
</evidence>
<dbReference type="Pfam" id="PF18563">
    <property type="entry name" value="TubC_N"/>
    <property type="match status" value="1"/>
</dbReference>
<dbReference type="EMBL" id="CP002160">
    <property type="protein sequence ID" value="ADL52330.1"/>
    <property type="molecule type" value="Genomic_DNA"/>
</dbReference>
<dbReference type="Gene3D" id="1.10.1200.10">
    <property type="entry name" value="ACP-like"/>
    <property type="match status" value="1"/>
</dbReference>
<dbReference type="InterPro" id="IPR001242">
    <property type="entry name" value="Condensation_dom"/>
</dbReference>
<dbReference type="InterPro" id="IPR036736">
    <property type="entry name" value="ACP-like_sf"/>
</dbReference>
<dbReference type="Gene3D" id="3.30.559.30">
    <property type="entry name" value="Nonribosomal peptide synthetase, condensation domain"/>
    <property type="match status" value="2"/>
</dbReference>
<reference evidence="6 7" key="1">
    <citation type="submission" date="2010-08" db="EMBL/GenBank/DDBJ databases">
        <title>Complete sequence of Clostridium cellulovorans 743B.</title>
        <authorList>
            <consortium name="US DOE Joint Genome Institute"/>
            <person name="Lucas S."/>
            <person name="Copeland A."/>
            <person name="Lapidus A."/>
            <person name="Cheng J.-F."/>
            <person name="Bruce D."/>
            <person name="Goodwin L."/>
            <person name="Pitluck S."/>
            <person name="Chertkov O."/>
            <person name="Detter J.C."/>
            <person name="Han C."/>
            <person name="Tapia R."/>
            <person name="Land M."/>
            <person name="Hauser L."/>
            <person name="Chang Y.-J."/>
            <person name="Jeffries C."/>
            <person name="Kyrpides N."/>
            <person name="Ivanova N."/>
            <person name="Mikhailova N."/>
            <person name="Hemme C.L."/>
            <person name="Woyke T."/>
        </authorList>
    </citation>
    <scope>NUCLEOTIDE SEQUENCE [LARGE SCALE GENOMIC DNA]</scope>
    <source>
        <strain evidence="7">ATCC 35296 / DSM 3052 / OCM 3 / 743B</strain>
    </source>
</reference>
<dbReference type="PANTHER" id="PTHR45527:SF1">
    <property type="entry name" value="FATTY ACID SYNTHASE"/>
    <property type="match status" value="1"/>
</dbReference>
<dbReference type="Pfam" id="PF00668">
    <property type="entry name" value="Condensation"/>
    <property type="match status" value="2"/>
</dbReference>
<dbReference type="eggNOG" id="COG1020">
    <property type="taxonomic scope" value="Bacteria"/>
</dbReference>
<dbReference type="GO" id="GO:0031177">
    <property type="term" value="F:phosphopantetheine binding"/>
    <property type="evidence" value="ECO:0007669"/>
    <property type="project" value="TreeGrafter"/>
</dbReference>
<dbReference type="Gene3D" id="3.30.559.10">
    <property type="entry name" value="Chloramphenicol acetyltransferase-like domain"/>
    <property type="match status" value="2"/>
</dbReference>
<dbReference type="InterPro" id="IPR009081">
    <property type="entry name" value="PP-bd_ACP"/>
</dbReference>
<dbReference type="GO" id="GO:0005737">
    <property type="term" value="C:cytoplasm"/>
    <property type="evidence" value="ECO:0007669"/>
    <property type="project" value="TreeGrafter"/>
</dbReference>
<dbReference type="InterPro" id="IPR041464">
    <property type="entry name" value="TubC_N"/>
</dbReference>
<dbReference type="GO" id="GO:0008610">
    <property type="term" value="P:lipid biosynthetic process"/>
    <property type="evidence" value="ECO:0007669"/>
    <property type="project" value="UniProtKB-ARBA"/>
</dbReference>
<keyword evidence="7" id="KW-1185">Reference proteome</keyword>
<evidence type="ECO:0000256" key="3">
    <source>
        <dbReference type="ARBA" id="ARBA00022450"/>
    </source>
</evidence>
<dbReference type="Gene3D" id="3.40.50.980">
    <property type="match status" value="2"/>
</dbReference>
<dbReference type="InterPro" id="IPR020845">
    <property type="entry name" value="AMP-binding_CS"/>
</dbReference>
<dbReference type="STRING" id="573061.Clocel_2626"/>
<evidence type="ECO:0000256" key="1">
    <source>
        <dbReference type="ARBA" id="ARBA00001957"/>
    </source>
</evidence>
<dbReference type="InterPro" id="IPR010071">
    <property type="entry name" value="AA_adenyl_dom"/>
</dbReference>
<feature type="domain" description="Carrier" evidence="5">
    <location>
        <begin position="1052"/>
        <end position="1127"/>
    </location>
</feature>
<comment type="similarity">
    <text evidence="2">Belongs to the ATP-dependent AMP-binding enzyme family.</text>
</comment>
<dbReference type="OrthoDB" id="51171at2"/>
<dbReference type="SUPFAM" id="SSF52777">
    <property type="entry name" value="CoA-dependent acyltransferases"/>
    <property type="match status" value="4"/>
</dbReference>